<dbReference type="InterPro" id="IPR011006">
    <property type="entry name" value="CheY-like_superfamily"/>
</dbReference>
<evidence type="ECO:0000256" key="1">
    <source>
        <dbReference type="ARBA" id="ARBA00000085"/>
    </source>
</evidence>
<dbReference type="InterPro" id="IPR036097">
    <property type="entry name" value="HisK_dim/P_sf"/>
</dbReference>
<dbReference type="SMART" id="SM00448">
    <property type="entry name" value="REC"/>
    <property type="match status" value="1"/>
</dbReference>
<dbReference type="PANTHER" id="PTHR43547">
    <property type="entry name" value="TWO-COMPONENT HISTIDINE KINASE"/>
    <property type="match status" value="1"/>
</dbReference>
<dbReference type="CDD" id="cd00082">
    <property type="entry name" value="HisKA"/>
    <property type="match status" value="1"/>
</dbReference>
<organism evidence="7 8">
    <name type="scientific">Stutzerimonas tarimensis</name>
    <dbReference type="NCBI Taxonomy" id="1507735"/>
    <lineage>
        <taxon>Bacteria</taxon>
        <taxon>Pseudomonadati</taxon>
        <taxon>Pseudomonadota</taxon>
        <taxon>Gammaproteobacteria</taxon>
        <taxon>Pseudomonadales</taxon>
        <taxon>Pseudomonadaceae</taxon>
        <taxon>Stutzerimonas</taxon>
    </lineage>
</organism>
<gene>
    <name evidence="7" type="ORF">ACFOMF_06240</name>
</gene>
<dbReference type="InterPro" id="IPR003594">
    <property type="entry name" value="HATPase_dom"/>
</dbReference>
<dbReference type="SUPFAM" id="SSF55874">
    <property type="entry name" value="ATPase domain of HSP90 chaperone/DNA topoisomerase II/histidine kinase"/>
    <property type="match status" value="1"/>
</dbReference>
<dbReference type="InterPro" id="IPR001789">
    <property type="entry name" value="Sig_transdc_resp-reg_receiver"/>
</dbReference>
<dbReference type="PROSITE" id="PS50110">
    <property type="entry name" value="RESPONSE_REGULATORY"/>
    <property type="match status" value="1"/>
</dbReference>
<proteinExistence type="predicted"/>
<evidence type="ECO:0000259" key="6">
    <source>
        <dbReference type="PROSITE" id="PS50110"/>
    </source>
</evidence>
<dbReference type="EMBL" id="JBHRXZ010000016">
    <property type="protein sequence ID" value="MFC3607372.1"/>
    <property type="molecule type" value="Genomic_DNA"/>
</dbReference>
<dbReference type="InterPro" id="IPR036890">
    <property type="entry name" value="HATPase_C_sf"/>
</dbReference>
<evidence type="ECO:0000313" key="7">
    <source>
        <dbReference type="EMBL" id="MFC3607372.1"/>
    </source>
</evidence>
<comment type="caution">
    <text evidence="7">The sequence shown here is derived from an EMBL/GenBank/DDBJ whole genome shotgun (WGS) entry which is preliminary data.</text>
</comment>
<reference evidence="8" key="1">
    <citation type="journal article" date="2019" name="Int. J. Syst. Evol. Microbiol.">
        <title>The Global Catalogue of Microorganisms (GCM) 10K type strain sequencing project: providing services to taxonomists for standard genome sequencing and annotation.</title>
        <authorList>
            <consortium name="The Broad Institute Genomics Platform"/>
            <consortium name="The Broad Institute Genome Sequencing Center for Infectious Disease"/>
            <person name="Wu L."/>
            <person name="Ma J."/>
        </authorList>
    </citation>
    <scope>NUCLEOTIDE SEQUENCE [LARGE SCALE GENOMIC DNA]</scope>
    <source>
        <strain evidence="8">KCTC 42447</strain>
    </source>
</reference>
<feature type="domain" description="Histidine kinase" evidence="5">
    <location>
        <begin position="159"/>
        <end position="367"/>
    </location>
</feature>
<sequence>MRTRRILLIDDTPANRYVLRKILLTETGYEVMEAGSGAEGLEKLDSSVDLVILDINLPDMTGFELIQQAGEKMGAGRLPAIINISATFMSGKDKAMGLNSGAQAYLTHPINPDEMLATISSLLKSSGHLQRIEKQRNLAQARSENLQAERIMLERFMRSFGHDLRSPLSAAVMVSGLMQKSPGRRSDELLKVLSENLKRMDDMITDVLNISHASMGGGIKLNGEKLQLDGLLNEAIDNLRYLVTQPLTLDADTKGQQVFWDRQAFLRIVDNLVLNAARHGEQGTPIAVQLYLDGQFAILKVSNRGVMPDEVLENLATPYFISSRSETRGWGLGLPIVKLLCETFGGDVEFSNRGSQVLVEVRLPLRLQDQSTI</sequence>
<dbReference type="PANTHER" id="PTHR43547:SF2">
    <property type="entry name" value="HYBRID SIGNAL TRANSDUCTION HISTIDINE KINASE C"/>
    <property type="match status" value="1"/>
</dbReference>
<dbReference type="PROSITE" id="PS50109">
    <property type="entry name" value="HIS_KIN"/>
    <property type="match status" value="1"/>
</dbReference>
<evidence type="ECO:0000256" key="4">
    <source>
        <dbReference type="PROSITE-ProRule" id="PRU00169"/>
    </source>
</evidence>
<keyword evidence="3 4" id="KW-0597">Phosphoprotein</keyword>
<protein>
    <recommendedName>
        <fullName evidence="2">histidine kinase</fullName>
        <ecNumber evidence="2">2.7.13.3</ecNumber>
    </recommendedName>
</protein>
<feature type="domain" description="Response regulatory" evidence="6">
    <location>
        <begin position="5"/>
        <end position="123"/>
    </location>
</feature>
<dbReference type="Gene3D" id="3.30.565.10">
    <property type="entry name" value="Histidine kinase-like ATPase, C-terminal domain"/>
    <property type="match status" value="1"/>
</dbReference>
<dbReference type="SUPFAM" id="SSF52172">
    <property type="entry name" value="CheY-like"/>
    <property type="match status" value="1"/>
</dbReference>
<accession>A0ABV7T4T8</accession>
<dbReference type="SUPFAM" id="SSF47384">
    <property type="entry name" value="Homodimeric domain of signal transducing histidine kinase"/>
    <property type="match status" value="1"/>
</dbReference>
<dbReference type="InterPro" id="IPR005467">
    <property type="entry name" value="His_kinase_dom"/>
</dbReference>
<dbReference type="CDD" id="cd17546">
    <property type="entry name" value="REC_hyHK_CKI1_RcsC-like"/>
    <property type="match status" value="1"/>
</dbReference>
<dbReference type="Proteomes" id="UP001595630">
    <property type="component" value="Unassembled WGS sequence"/>
</dbReference>
<comment type="catalytic activity">
    <reaction evidence="1">
        <text>ATP + protein L-histidine = ADP + protein N-phospho-L-histidine.</text>
        <dbReference type="EC" id="2.7.13.3"/>
    </reaction>
</comment>
<dbReference type="Gene3D" id="3.40.50.2300">
    <property type="match status" value="1"/>
</dbReference>
<feature type="modified residue" description="4-aspartylphosphate" evidence="4">
    <location>
        <position position="54"/>
    </location>
</feature>
<evidence type="ECO:0000256" key="2">
    <source>
        <dbReference type="ARBA" id="ARBA00012438"/>
    </source>
</evidence>
<dbReference type="Pfam" id="PF02518">
    <property type="entry name" value="HATPase_c"/>
    <property type="match status" value="1"/>
</dbReference>
<dbReference type="Gene3D" id="1.10.287.130">
    <property type="match status" value="1"/>
</dbReference>
<dbReference type="Pfam" id="PF00072">
    <property type="entry name" value="Response_reg"/>
    <property type="match status" value="1"/>
</dbReference>
<evidence type="ECO:0000313" key="8">
    <source>
        <dbReference type="Proteomes" id="UP001595630"/>
    </source>
</evidence>
<dbReference type="InterPro" id="IPR003661">
    <property type="entry name" value="HisK_dim/P_dom"/>
</dbReference>
<dbReference type="RefSeq" id="WP_386362393.1">
    <property type="nucleotide sequence ID" value="NZ_JBHRXZ010000016.1"/>
</dbReference>
<name>A0ABV7T4T8_9GAMM</name>
<dbReference type="SMART" id="SM00387">
    <property type="entry name" value="HATPase_c"/>
    <property type="match status" value="1"/>
</dbReference>
<dbReference type="SMART" id="SM00388">
    <property type="entry name" value="HisKA"/>
    <property type="match status" value="1"/>
</dbReference>
<keyword evidence="8" id="KW-1185">Reference proteome</keyword>
<dbReference type="Pfam" id="PF00512">
    <property type="entry name" value="HisKA"/>
    <property type="match status" value="1"/>
</dbReference>
<dbReference type="EC" id="2.7.13.3" evidence="2"/>
<evidence type="ECO:0000256" key="3">
    <source>
        <dbReference type="ARBA" id="ARBA00022553"/>
    </source>
</evidence>
<evidence type="ECO:0000259" key="5">
    <source>
        <dbReference type="PROSITE" id="PS50109"/>
    </source>
</evidence>